<dbReference type="AlphaFoldDB" id="A0AAP0JIM3"/>
<evidence type="ECO:0008006" key="4">
    <source>
        <dbReference type="Google" id="ProtNLM"/>
    </source>
</evidence>
<dbReference type="Pfam" id="PF10714">
    <property type="entry name" value="LEA_6"/>
    <property type="match status" value="1"/>
</dbReference>
<name>A0AAP0JIM3_9MAGN</name>
<accession>A0AAP0JIM3</accession>
<dbReference type="Proteomes" id="UP001420932">
    <property type="component" value="Unassembled WGS sequence"/>
</dbReference>
<evidence type="ECO:0000313" key="2">
    <source>
        <dbReference type="EMBL" id="KAK9134652.1"/>
    </source>
</evidence>
<reference evidence="2 3" key="1">
    <citation type="submission" date="2024-01" db="EMBL/GenBank/DDBJ databases">
        <title>Genome assemblies of Stephania.</title>
        <authorList>
            <person name="Yang L."/>
        </authorList>
    </citation>
    <scope>NUCLEOTIDE SEQUENCE [LARGE SCALE GENOMIC DNA]</scope>
    <source>
        <strain evidence="2">YNDBR</strain>
        <tissue evidence="2">Leaf</tissue>
    </source>
</reference>
<sequence length="149" mass="16057">MASLKEEHKSEPVTEKENTEAELPMQSSPYVKYSDLEDYKRQGYGTEGHIEPKPDQGGGATDAPTLSGQGLMPRPSRHSRRWACKYTKNLSSLLLLLSVRSSLCPPFATVSGVEGLVDAAGAADRRCVLVGSPSTSCLETTNFPLAISD</sequence>
<proteinExistence type="predicted"/>
<dbReference type="EMBL" id="JBBNAF010000006">
    <property type="protein sequence ID" value="KAK9134652.1"/>
    <property type="molecule type" value="Genomic_DNA"/>
</dbReference>
<dbReference type="InterPro" id="IPR018930">
    <property type="entry name" value="LEA-18"/>
</dbReference>
<evidence type="ECO:0000313" key="3">
    <source>
        <dbReference type="Proteomes" id="UP001420932"/>
    </source>
</evidence>
<evidence type="ECO:0000256" key="1">
    <source>
        <dbReference type="SAM" id="MobiDB-lite"/>
    </source>
</evidence>
<keyword evidence="3" id="KW-1185">Reference proteome</keyword>
<protein>
    <recommendedName>
        <fullName evidence="4">Late embryogenesis abundant protein, LEA-18</fullName>
    </recommendedName>
</protein>
<gene>
    <name evidence="2" type="ORF">Syun_013982</name>
</gene>
<comment type="caution">
    <text evidence="2">The sequence shown here is derived from an EMBL/GenBank/DDBJ whole genome shotgun (WGS) entry which is preliminary data.</text>
</comment>
<feature type="compositionally biased region" description="Basic and acidic residues" evidence="1">
    <location>
        <begin position="1"/>
        <end position="19"/>
    </location>
</feature>
<feature type="region of interest" description="Disordered" evidence="1">
    <location>
        <begin position="1"/>
        <end position="78"/>
    </location>
</feature>
<organism evidence="2 3">
    <name type="scientific">Stephania yunnanensis</name>
    <dbReference type="NCBI Taxonomy" id="152371"/>
    <lineage>
        <taxon>Eukaryota</taxon>
        <taxon>Viridiplantae</taxon>
        <taxon>Streptophyta</taxon>
        <taxon>Embryophyta</taxon>
        <taxon>Tracheophyta</taxon>
        <taxon>Spermatophyta</taxon>
        <taxon>Magnoliopsida</taxon>
        <taxon>Ranunculales</taxon>
        <taxon>Menispermaceae</taxon>
        <taxon>Menispermoideae</taxon>
        <taxon>Cissampelideae</taxon>
        <taxon>Stephania</taxon>
    </lineage>
</organism>